<accession>A0A645F8K4</accession>
<gene>
    <name evidence="2" type="ORF">SDC9_158002</name>
</gene>
<reference evidence="2" key="1">
    <citation type="submission" date="2019-08" db="EMBL/GenBank/DDBJ databases">
        <authorList>
            <person name="Kucharzyk K."/>
            <person name="Murdoch R.W."/>
            <person name="Higgins S."/>
            <person name="Loffler F."/>
        </authorList>
    </citation>
    <scope>NUCLEOTIDE SEQUENCE</scope>
</reference>
<feature type="region of interest" description="Disordered" evidence="1">
    <location>
        <begin position="1"/>
        <end position="20"/>
    </location>
</feature>
<feature type="region of interest" description="Disordered" evidence="1">
    <location>
        <begin position="64"/>
        <end position="91"/>
    </location>
</feature>
<proteinExistence type="predicted"/>
<evidence type="ECO:0000313" key="2">
    <source>
        <dbReference type="EMBL" id="MPN10705.1"/>
    </source>
</evidence>
<protein>
    <submittedName>
        <fullName evidence="2">Uncharacterized protein</fullName>
    </submittedName>
</protein>
<comment type="caution">
    <text evidence="2">The sequence shown here is derived from an EMBL/GenBank/DDBJ whole genome shotgun (WGS) entry which is preliminary data.</text>
</comment>
<dbReference type="AlphaFoldDB" id="A0A645F8K4"/>
<evidence type="ECO:0000256" key="1">
    <source>
        <dbReference type="SAM" id="MobiDB-lite"/>
    </source>
</evidence>
<dbReference type="EMBL" id="VSSQ01056870">
    <property type="protein sequence ID" value="MPN10705.1"/>
    <property type="molecule type" value="Genomic_DNA"/>
</dbReference>
<sequence length="148" mass="15347">MEEQHHGGGLGVFTDRPCPGGRQRHQQVFVEEIAGEQVAERVEYHAPAGEQVDEGEHGEGRRFRNVVYGHDPPGGEQCGGNADHGGRNPSGFAAGRIAAGSVRQARVGFDPADQGGETLAGGFGGGGLFKFQHDASGGEIEPGFADAG</sequence>
<name>A0A645F8K4_9ZZZZ</name>
<organism evidence="2">
    <name type="scientific">bioreactor metagenome</name>
    <dbReference type="NCBI Taxonomy" id="1076179"/>
    <lineage>
        <taxon>unclassified sequences</taxon>
        <taxon>metagenomes</taxon>
        <taxon>ecological metagenomes</taxon>
    </lineage>
</organism>